<dbReference type="HOGENOM" id="CLU_129874_0_4_3"/>
<name>B2JAE0_NOSP7</name>
<keyword evidence="1" id="KW-0614">Plasmid</keyword>
<accession>B2JAE0</accession>
<dbReference type="EMBL" id="CP001038">
    <property type="protein sequence ID" value="ACC84894.1"/>
    <property type="molecule type" value="Genomic_DNA"/>
</dbReference>
<dbReference type="CDD" id="cd16377">
    <property type="entry name" value="23S_rRNA_IVP_like"/>
    <property type="match status" value="1"/>
</dbReference>
<organism evidence="1 2">
    <name type="scientific">Nostoc punctiforme (strain ATCC 29133 / PCC 73102)</name>
    <dbReference type="NCBI Taxonomy" id="63737"/>
    <lineage>
        <taxon>Bacteria</taxon>
        <taxon>Bacillati</taxon>
        <taxon>Cyanobacteriota</taxon>
        <taxon>Cyanophyceae</taxon>
        <taxon>Nostocales</taxon>
        <taxon>Nostocaceae</taxon>
        <taxon>Nostoc</taxon>
    </lineage>
</organism>
<dbReference type="AlphaFoldDB" id="B2JAE0"/>
<keyword evidence="1" id="KW-0687">Ribonucleoprotein</keyword>
<evidence type="ECO:0000313" key="2">
    <source>
        <dbReference type="Proteomes" id="UP000001191"/>
    </source>
</evidence>
<dbReference type="Gene3D" id="1.20.1440.60">
    <property type="entry name" value="23S rRNA-intervening sequence"/>
    <property type="match status" value="1"/>
</dbReference>
<dbReference type="SUPFAM" id="SSF158446">
    <property type="entry name" value="IVS-encoded protein-like"/>
    <property type="match status" value="1"/>
</dbReference>
<dbReference type="GO" id="GO:0005840">
    <property type="term" value="C:ribosome"/>
    <property type="evidence" value="ECO:0007669"/>
    <property type="project" value="UniProtKB-KW"/>
</dbReference>
<keyword evidence="1" id="KW-0689">Ribosomal protein</keyword>
<dbReference type="InterPro" id="IPR012657">
    <property type="entry name" value="23S_rRNA-intervening_sequence"/>
</dbReference>
<sequence>MRQAAKTFQDLIVWQKAHQFVLNIYKLTGQFPKSEIFGLSSQFRGASVSIAANIAEGFKKKGRADKARFMNTAQGSLEECRYYLILARDLNYGDMANAINQLEEVSKLLTSYVNSILTPDS</sequence>
<dbReference type="RefSeq" id="WP_012412918.1">
    <property type="nucleotide sequence ID" value="NC_010631.1"/>
</dbReference>
<dbReference type="Proteomes" id="UP000001191">
    <property type="component" value="Plasmid pNPUN01"/>
</dbReference>
<dbReference type="OrthoDB" id="160990at2"/>
<dbReference type="PANTHER" id="PTHR38471:SF2">
    <property type="entry name" value="FOUR HELIX BUNDLE PROTEIN"/>
    <property type="match status" value="1"/>
</dbReference>
<dbReference type="EnsemblBacteria" id="ACC84894">
    <property type="protein sequence ID" value="ACC84894"/>
    <property type="gene ID" value="Npun_AF004"/>
</dbReference>
<evidence type="ECO:0000313" key="1">
    <source>
        <dbReference type="EMBL" id="ACC84894.1"/>
    </source>
</evidence>
<dbReference type="PANTHER" id="PTHR38471">
    <property type="entry name" value="FOUR HELIX BUNDLE PROTEIN"/>
    <property type="match status" value="1"/>
</dbReference>
<keyword evidence="2" id="KW-1185">Reference proteome</keyword>
<geneLocation type="plasmid" evidence="1 2">
    <name>pNPUN01</name>
</geneLocation>
<reference evidence="2" key="1">
    <citation type="submission" date="2008-04" db="EMBL/GenBank/DDBJ databases">
        <title>Complete sequence of plasmid 1 of Nostoc punctiforme ATCC 29133.</title>
        <authorList>
            <consortium name="US DOE Joint Genome Institute"/>
            <person name="Copeland A."/>
            <person name="Lucas S."/>
            <person name="Lapidus A."/>
            <person name="Glavina del Rio T."/>
            <person name="Dalin E."/>
            <person name="Tice H."/>
            <person name="Pitluck S."/>
            <person name="Chain P."/>
            <person name="Malfatti S."/>
            <person name="Shin M."/>
            <person name="Vergez L."/>
            <person name="Schmutz J."/>
            <person name="Larimer F."/>
            <person name="Land M."/>
            <person name="Hauser L."/>
            <person name="Kyrpides N."/>
            <person name="Kim E."/>
            <person name="Meeks J.C."/>
            <person name="Elhai J."/>
            <person name="Campbell E.L."/>
            <person name="Thiel T."/>
            <person name="Longmire J."/>
            <person name="Potts M."/>
            <person name="Atlas R."/>
        </authorList>
    </citation>
    <scope>NUCLEOTIDE SEQUENCE [LARGE SCALE GENOMIC DNA]</scope>
    <source>
        <strain evidence="2">ATCC 29133 / PCC 73102</strain>
        <plasmid evidence="2">Plasmid pNPUN01</plasmid>
    </source>
</reference>
<proteinExistence type="predicted"/>
<dbReference type="Pfam" id="PF05635">
    <property type="entry name" value="23S_rRNA_IVP"/>
    <property type="match status" value="1"/>
</dbReference>
<dbReference type="PhylomeDB" id="B2JAE0"/>
<dbReference type="KEGG" id="npu:Npun_AF004"/>
<dbReference type="InterPro" id="IPR036583">
    <property type="entry name" value="23S_rRNA_IVS_sf"/>
</dbReference>
<protein>
    <submittedName>
        <fullName evidence="1">S23 ribosomal protein</fullName>
    </submittedName>
</protein>
<dbReference type="NCBIfam" id="TIGR02436">
    <property type="entry name" value="four helix bundle protein"/>
    <property type="match status" value="1"/>
</dbReference>
<gene>
    <name evidence="1" type="ordered locus">Npun_AF004</name>
</gene>